<comment type="subunit">
    <text evidence="3 11">Tetramer of two alpha and two beta subunits.</text>
</comment>
<keyword evidence="6 11" id="KW-0547">Nucleotide-binding</keyword>
<sequence length="692" mass="76445">MSQTQDLLIEIGTEELPPKALLKLSQAFHQGVEQGLKNAELSFDALRAYATPRRLALVISKLQTQQDDLTVERRGPAVTAAFDEDGNPTKALQGFARSCGVDVDDLETMQTEKGAWLIFRQQQKGAETATLLPDIIQQSLNALPIPKRMRWGDLPGEFVRPVHWLVVLLGDDIVPVELLGVSADRFTVGHRFHHPQPIRISTPMTYAPQLETEGHVMVDYEARKQAIHGQVNELAASLGGDAVINPELLEEVTGLVEWPVALAGNFDQRFLELPPEALISSMEGHQKYFAVRAKNGDLLPHFITICNIASQDPAQVIAGNERVILPRLSDAAFFWETDRKSPLAARQEQLKTIVFQNKLGTVYDKSQRVAALAAIIAQQMGSEAQLAERAALLAKCDLVTEMVGEFPELQGIMGRYYAQLDGEPTDVAEALDEQYRPRFAGDELPQTATGIAVSLAEKLDTIVGLFGIGQPPSGVKDPFALRRAALGVLRIIIERQLSLDLFELISEAVNNFVDILTEDDVRTQVMQYFYDRLRGYVIDQGAKADEYESVLAVSPTQPLDFMQRLNAVAEFRKLEQAESLAAGNKRIGNILRKNEAEQEGLVVEPGLLVEPAEKALAEQVVEAQQALKPLYAASDYAGILNYLAGMRETIDAFFEQVMVMSDDEAVRNNRLALLNQTRALFLGVADISCLQE</sequence>
<evidence type="ECO:0000256" key="10">
    <source>
        <dbReference type="ARBA" id="ARBA00047937"/>
    </source>
</evidence>
<dbReference type="InterPro" id="IPR015944">
    <property type="entry name" value="Gly-tRNA-synth_bsu"/>
</dbReference>
<dbReference type="InterPro" id="IPR009080">
    <property type="entry name" value="tRNAsynth_Ia_anticodon-bd"/>
</dbReference>
<keyword evidence="4 11" id="KW-0963">Cytoplasm</keyword>
<evidence type="ECO:0000256" key="2">
    <source>
        <dbReference type="ARBA" id="ARBA00008226"/>
    </source>
</evidence>
<dbReference type="SUPFAM" id="SSF109604">
    <property type="entry name" value="HD-domain/PDEase-like"/>
    <property type="match status" value="1"/>
</dbReference>
<evidence type="ECO:0000256" key="3">
    <source>
        <dbReference type="ARBA" id="ARBA00011209"/>
    </source>
</evidence>
<evidence type="ECO:0000256" key="5">
    <source>
        <dbReference type="ARBA" id="ARBA00022598"/>
    </source>
</evidence>
<evidence type="ECO:0000256" key="8">
    <source>
        <dbReference type="ARBA" id="ARBA00022917"/>
    </source>
</evidence>
<dbReference type="PROSITE" id="PS50861">
    <property type="entry name" value="AA_TRNA_LIGASE_II_GLYAB"/>
    <property type="match status" value="1"/>
</dbReference>
<dbReference type="Gene3D" id="1.10.730.10">
    <property type="entry name" value="Isoleucyl-tRNA Synthetase, Domain 1"/>
    <property type="match status" value="1"/>
</dbReference>
<proteinExistence type="inferred from homology"/>
<dbReference type="Pfam" id="PF05746">
    <property type="entry name" value="DALR_1"/>
    <property type="match status" value="1"/>
</dbReference>
<dbReference type="SMART" id="SM00836">
    <property type="entry name" value="DALR_1"/>
    <property type="match status" value="1"/>
</dbReference>
<gene>
    <name evidence="11 13" type="primary">glyS</name>
    <name evidence="13" type="ORF">GCM10008964_19260</name>
</gene>
<evidence type="ECO:0000313" key="13">
    <source>
        <dbReference type="EMBL" id="GAA0227994.1"/>
    </source>
</evidence>
<comment type="subcellular location">
    <subcellularLocation>
        <location evidence="1 11">Cytoplasm</location>
    </subcellularLocation>
</comment>
<dbReference type="EMBL" id="BAAADG010000006">
    <property type="protein sequence ID" value="GAA0227994.1"/>
    <property type="molecule type" value="Genomic_DNA"/>
</dbReference>
<evidence type="ECO:0000256" key="6">
    <source>
        <dbReference type="ARBA" id="ARBA00022741"/>
    </source>
</evidence>
<reference evidence="13 14" key="1">
    <citation type="journal article" date="2019" name="Int. J. Syst. Evol. Microbiol.">
        <title>The Global Catalogue of Microorganisms (GCM) 10K type strain sequencing project: providing services to taxonomists for standard genome sequencing and annotation.</title>
        <authorList>
            <consortium name="The Broad Institute Genomics Platform"/>
            <consortium name="The Broad Institute Genome Sequencing Center for Infectious Disease"/>
            <person name="Wu L."/>
            <person name="Ma J."/>
        </authorList>
    </citation>
    <scope>NUCLEOTIDE SEQUENCE [LARGE SCALE GENOMIC DNA]</scope>
    <source>
        <strain evidence="13 14">JCM 6886</strain>
    </source>
</reference>
<dbReference type="InterPro" id="IPR008909">
    <property type="entry name" value="DALR_anticod-bd"/>
</dbReference>
<dbReference type="PRINTS" id="PR01045">
    <property type="entry name" value="TRNASYNTHGB"/>
</dbReference>
<dbReference type="HAMAP" id="MF_00255">
    <property type="entry name" value="Gly_tRNA_synth_beta"/>
    <property type="match status" value="1"/>
</dbReference>
<comment type="similarity">
    <text evidence="2 11">Belongs to the class-II aminoacyl-tRNA synthetase family.</text>
</comment>
<evidence type="ECO:0000256" key="7">
    <source>
        <dbReference type="ARBA" id="ARBA00022840"/>
    </source>
</evidence>
<evidence type="ECO:0000313" key="14">
    <source>
        <dbReference type="Proteomes" id="UP001501476"/>
    </source>
</evidence>
<name>A0ABN0TQZ7_9GAMM</name>
<dbReference type="RefSeq" id="WP_286305723.1">
    <property type="nucleotide sequence ID" value="NZ_AP027741.1"/>
</dbReference>
<dbReference type="Pfam" id="PF02092">
    <property type="entry name" value="tRNA_synt_2f"/>
    <property type="match status" value="1"/>
</dbReference>
<keyword evidence="7 11" id="KW-0067">ATP-binding</keyword>
<dbReference type="NCBIfam" id="TIGR00211">
    <property type="entry name" value="glyS"/>
    <property type="match status" value="1"/>
</dbReference>
<dbReference type="EC" id="6.1.1.14" evidence="11"/>
<protein>
    <recommendedName>
        <fullName evidence="11">Glycine--tRNA ligase beta subunit</fullName>
        <ecNumber evidence="11">6.1.1.14</ecNumber>
    </recommendedName>
    <alternativeName>
        <fullName evidence="11">Glycyl-tRNA synthetase beta subunit</fullName>
        <shortName evidence="11">GlyRS</shortName>
    </alternativeName>
</protein>
<dbReference type="PANTHER" id="PTHR30075:SF2">
    <property type="entry name" value="GLYCINE--TRNA LIGASE, CHLOROPLASTIC_MITOCHONDRIAL 2"/>
    <property type="match status" value="1"/>
</dbReference>
<keyword evidence="9 11" id="KW-0030">Aminoacyl-tRNA synthetase</keyword>
<accession>A0ABN0TQZ7</accession>
<feature type="domain" description="DALR anticodon binding" evidence="12">
    <location>
        <begin position="586"/>
        <end position="690"/>
    </location>
</feature>
<evidence type="ECO:0000256" key="4">
    <source>
        <dbReference type="ARBA" id="ARBA00022490"/>
    </source>
</evidence>
<keyword evidence="8 11" id="KW-0648">Protein biosynthesis</keyword>
<dbReference type="SUPFAM" id="SSF47323">
    <property type="entry name" value="Anticodon-binding domain of a subclass of class I aminoacyl-tRNA synthetases"/>
    <property type="match status" value="1"/>
</dbReference>
<evidence type="ECO:0000259" key="12">
    <source>
        <dbReference type="SMART" id="SM00836"/>
    </source>
</evidence>
<dbReference type="Proteomes" id="UP001501476">
    <property type="component" value="Unassembled WGS sequence"/>
</dbReference>
<keyword evidence="5 11" id="KW-0436">Ligase</keyword>
<evidence type="ECO:0000256" key="1">
    <source>
        <dbReference type="ARBA" id="ARBA00004496"/>
    </source>
</evidence>
<comment type="caution">
    <text evidence="13">The sequence shown here is derived from an EMBL/GenBank/DDBJ whole genome shotgun (WGS) entry which is preliminary data.</text>
</comment>
<evidence type="ECO:0000256" key="9">
    <source>
        <dbReference type="ARBA" id="ARBA00023146"/>
    </source>
</evidence>
<comment type="catalytic activity">
    <reaction evidence="10 11">
        <text>tRNA(Gly) + glycine + ATP = glycyl-tRNA(Gly) + AMP + diphosphate</text>
        <dbReference type="Rhea" id="RHEA:16013"/>
        <dbReference type="Rhea" id="RHEA-COMP:9664"/>
        <dbReference type="Rhea" id="RHEA-COMP:9683"/>
        <dbReference type="ChEBI" id="CHEBI:30616"/>
        <dbReference type="ChEBI" id="CHEBI:33019"/>
        <dbReference type="ChEBI" id="CHEBI:57305"/>
        <dbReference type="ChEBI" id="CHEBI:78442"/>
        <dbReference type="ChEBI" id="CHEBI:78522"/>
        <dbReference type="ChEBI" id="CHEBI:456215"/>
        <dbReference type="EC" id="6.1.1.14"/>
    </reaction>
</comment>
<organism evidence="13 14">
    <name type="scientific">Methylophaga marina</name>
    <dbReference type="NCBI Taxonomy" id="45495"/>
    <lineage>
        <taxon>Bacteria</taxon>
        <taxon>Pseudomonadati</taxon>
        <taxon>Pseudomonadota</taxon>
        <taxon>Gammaproteobacteria</taxon>
        <taxon>Thiotrichales</taxon>
        <taxon>Piscirickettsiaceae</taxon>
        <taxon>Methylophaga</taxon>
    </lineage>
</organism>
<dbReference type="GO" id="GO:0016874">
    <property type="term" value="F:ligase activity"/>
    <property type="evidence" value="ECO:0007669"/>
    <property type="project" value="UniProtKB-KW"/>
</dbReference>
<dbReference type="PANTHER" id="PTHR30075">
    <property type="entry name" value="GLYCYL-TRNA SYNTHETASE"/>
    <property type="match status" value="1"/>
</dbReference>
<keyword evidence="14" id="KW-1185">Reference proteome</keyword>
<dbReference type="InterPro" id="IPR006194">
    <property type="entry name" value="Gly-tRNA-synth_heterodimer"/>
</dbReference>
<evidence type="ECO:0000256" key="11">
    <source>
        <dbReference type="HAMAP-Rule" id="MF_00255"/>
    </source>
</evidence>